<keyword evidence="8 11" id="KW-0472">Membrane</keyword>
<sequence length="172" mass="17951">MYNSKGLTLLELVLVVAIIALVVTLGAPSIINAQRVMAHKGAVESSYFILQSARSQAISINNDVTVQFNAAAPWCIGVSDAGNCDCAVANSCVVNGVERVLSGEDFNNIVLQEINFGGNAFTIYDGQRGMAVNNSGSFVLSDGAAEARLTLSEIGRLTVCMEAGDLGAYPAC</sequence>
<keyword evidence="7 11" id="KW-1133">Transmembrane helix</keyword>
<dbReference type="Pfam" id="PF12019">
    <property type="entry name" value="GspH"/>
    <property type="match status" value="1"/>
</dbReference>
<proteinExistence type="inferred from homology"/>
<dbReference type="InterPro" id="IPR045584">
    <property type="entry name" value="Pilin-like"/>
</dbReference>
<dbReference type="InterPro" id="IPR022346">
    <property type="entry name" value="T2SS_GspH"/>
</dbReference>
<dbReference type="Pfam" id="PF07963">
    <property type="entry name" value="N_methyl"/>
    <property type="match status" value="1"/>
</dbReference>
<evidence type="ECO:0000256" key="7">
    <source>
        <dbReference type="ARBA" id="ARBA00022989"/>
    </source>
</evidence>
<evidence type="ECO:0000313" key="14">
    <source>
        <dbReference type="Proteomes" id="UP001234343"/>
    </source>
</evidence>
<dbReference type="PROSITE" id="PS00409">
    <property type="entry name" value="PROKAR_NTER_METHYL"/>
    <property type="match status" value="1"/>
</dbReference>
<dbReference type="Proteomes" id="UP001234343">
    <property type="component" value="Unassembled WGS sequence"/>
</dbReference>
<keyword evidence="5" id="KW-0997">Cell inner membrane</keyword>
<comment type="subcellular location">
    <subcellularLocation>
        <location evidence="1">Cell inner membrane</location>
        <topology evidence="1">Single-pass membrane protein</topology>
    </subcellularLocation>
</comment>
<evidence type="ECO:0000256" key="1">
    <source>
        <dbReference type="ARBA" id="ARBA00004377"/>
    </source>
</evidence>
<name>A0ABT7SX98_9ALTE</name>
<evidence type="ECO:0000256" key="2">
    <source>
        <dbReference type="ARBA" id="ARBA00021549"/>
    </source>
</evidence>
<gene>
    <name evidence="13" type="ORF">QTP81_09420</name>
</gene>
<evidence type="ECO:0000256" key="9">
    <source>
        <dbReference type="ARBA" id="ARBA00025772"/>
    </source>
</evidence>
<organism evidence="13 14">
    <name type="scientific">Alteromonas arenosi</name>
    <dbReference type="NCBI Taxonomy" id="3055817"/>
    <lineage>
        <taxon>Bacteria</taxon>
        <taxon>Pseudomonadati</taxon>
        <taxon>Pseudomonadota</taxon>
        <taxon>Gammaproteobacteria</taxon>
        <taxon>Alteromonadales</taxon>
        <taxon>Alteromonadaceae</taxon>
        <taxon>Alteromonas/Salinimonas group</taxon>
        <taxon>Alteromonas</taxon>
    </lineage>
</organism>
<reference evidence="13 14" key="1">
    <citation type="submission" date="2023-06" db="EMBL/GenBank/DDBJ databases">
        <title>Alteromonas sp. ASW11-36 isolated from intertidal sand.</title>
        <authorList>
            <person name="Li Y."/>
        </authorList>
    </citation>
    <scope>NUCLEOTIDE SEQUENCE [LARGE SCALE GENOMIC DNA]</scope>
    <source>
        <strain evidence="13 14">ASW11-36</strain>
    </source>
</reference>
<evidence type="ECO:0000313" key="13">
    <source>
        <dbReference type="EMBL" id="MDM7860813.1"/>
    </source>
</evidence>
<keyword evidence="14" id="KW-1185">Reference proteome</keyword>
<evidence type="ECO:0000256" key="10">
    <source>
        <dbReference type="ARBA" id="ARBA00030775"/>
    </source>
</evidence>
<accession>A0ABT7SX98</accession>
<evidence type="ECO:0000256" key="4">
    <source>
        <dbReference type="ARBA" id="ARBA00022481"/>
    </source>
</evidence>
<dbReference type="Gene3D" id="3.55.40.10">
    <property type="entry name" value="minor pseudopilin epsh domain"/>
    <property type="match status" value="1"/>
</dbReference>
<dbReference type="RefSeq" id="WP_289365096.1">
    <property type="nucleotide sequence ID" value="NZ_JAUCBP010000007.1"/>
</dbReference>
<dbReference type="SUPFAM" id="SSF54523">
    <property type="entry name" value="Pili subunits"/>
    <property type="match status" value="1"/>
</dbReference>
<comment type="caution">
    <text evidence="13">The sequence shown here is derived from an EMBL/GenBank/DDBJ whole genome shotgun (WGS) entry which is preliminary data.</text>
</comment>
<dbReference type="NCBIfam" id="TIGR02532">
    <property type="entry name" value="IV_pilin_GFxxxE"/>
    <property type="match status" value="1"/>
</dbReference>
<feature type="domain" description="General secretion pathway GspH" evidence="12">
    <location>
        <begin position="50"/>
        <end position="153"/>
    </location>
</feature>
<evidence type="ECO:0000256" key="5">
    <source>
        <dbReference type="ARBA" id="ARBA00022519"/>
    </source>
</evidence>
<feature type="transmembrane region" description="Helical" evidence="11">
    <location>
        <begin position="12"/>
        <end position="31"/>
    </location>
</feature>
<keyword evidence="4" id="KW-0488">Methylation</keyword>
<evidence type="ECO:0000256" key="6">
    <source>
        <dbReference type="ARBA" id="ARBA00022692"/>
    </source>
</evidence>
<dbReference type="InterPro" id="IPR012902">
    <property type="entry name" value="N_methyl_site"/>
</dbReference>
<evidence type="ECO:0000256" key="3">
    <source>
        <dbReference type="ARBA" id="ARBA00022475"/>
    </source>
</evidence>
<evidence type="ECO:0000259" key="12">
    <source>
        <dbReference type="Pfam" id="PF12019"/>
    </source>
</evidence>
<dbReference type="EMBL" id="JAUCBP010000007">
    <property type="protein sequence ID" value="MDM7860813.1"/>
    <property type="molecule type" value="Genomic_DNA"/>
</dbReference>
<evidence type="ECO:0000256" key="8">
    <source>
        <dbReference type="ARBA" id="ARBA00023136"/>
    </source>
</evidence>
<keyword evidence="6 11" id="KW-0812">Transmembrane</keyword>
<protein>
    <recommendedName>
        <fullName evidence="2">Type II secretion system protein H</fullName>
    </recommendedName>
    <alternativeName>
        <fullName evidence="10">General secretion pathway protein H</fullName>
    </alternativeName>
</protein>
<keyword evidence="3" id="KW-1003">Cell membrane</keyword>
<evidence type="ECO:0000256" key="11">
    <source>
        <dbReference type="SAM" id="Phobius"/>
    </source>
</evidence>
<comment type="similarity">
    <text evidence="9">Belongs to the GSP H family.</text>
</comment>